<evidence type="ECO:0000313" key="2">
    <source>
        <dbReference type="EMBL" id="RSD27435.1"/>
    </source>
</evidence>
<feature type="domain" description="YqgU-like 6-bladed beta-propeller" evidence="1">
    <location>
        <begin position="102"/>
        <end position="366"/>
    </location>
</feature>
<gene>
    <name evidence="2" type="ORF">EJA10_10175</name>
</gene>
<dbReference type="EMBL" id="RSFW01000012">
    <property type="protein sequence ID" value="RSD27435.1"/>
    <property type="molecule type" value="Genomic_DNA"/>
</dbReference>
<dbReference type="AlphaFoldDB" id="A0A3R9FIX6"/>
<dbReference type="Pfam" id="PF21101">
    <property type="entry name" value="YqgU"/>
    <property type="match status" value="1"/>
</dbReference>
<reference evidence="3" key="1">
    <citation type="submission" date="2018-12" db="EMBL/GenBank/DDBJ databases">
        <title>Bacillus chawlae sp. nov., Bacillus glennii sp. nov., and Bacillus saganii sp. nov. Isolated from the Vehicle Assembly Building at Kennedy Space Center where the Viking Spacecraft were Assembled.</title>
        <authorList>
            <person name="Seuylemezian A."/>
            <person name="Vaishampayan P."/>
        </authorList>
    </citation>
    <scope>NUCLEOTIDE SEQUENCE [LARGE SCALE GENOMIC DNA]</scope>
    <source>
        <strain evidence="3">DSM 13966</strain>
    </source>
</reference>
<sequence>MIGNRENTYRMTYVLWSLLLIFTSSLVLTSCSQKLESTPHEEAEHDGNEEKDAPGTKFLGTEIIPIKAEGDGDFYKAAGWLSDTEILYIRNKGERSLLYAYNLASGTSKLLFRSDLPIITAEASPNKDKVLVHNAANDKGILTIIDLSGEELYSSSIESYEITFEWNPFNDEILVISAFTEDWDFSTYLLDLRKANLEELDLPEPFVRWISEDELVYQGWEEDGVELQAPLYSTSLQELKSTKLVDNVYQFDTIGKYLLAVKVNEDEAPEIGLYQFLQEGTEPVASFTAPMLTSYSGWVVPFYDLMDKGNNFIYLRAVQEGEADLYQDGFDLIRFNLESEKEEMVFSGLANEPISCSPSGMMCLYGFQLDKVMNMKTKEIIELAE</sequence>
<organism evidence="2 3">
    <name type="scientific">Mesobacillus subterraneus</name>
    <dbReference type="NCBI Taxonomy" id="285983"/>
    <lineage>
        <taxon>Bacteria</taxon>
        <taxon>Bacillati</taxon>
        <taxon>Bacillota</taxon>
        <taxon>Bacilli</taxon>
        <taxon>Bacillales</taxon>
        <taxon>Bacillaceae</taxon>
        <taxon>Mesobacillus</taxon>
    </lineage>
</organism>
<dbReference type="InterPro" id="IPR048421">
    <property type="entry name" value="YqgU_beta-prop"/>
</dbReference>
<dbReference type="OrthoDB" id="2168335at2"/>
<evidence type="ECO:0000259" key="1">
    <source>
        <dbReference type="Pfam" id="PF21101"/>
    </source>
</evidence>
<dbReference type="RefSeq" id="WP_125479890.1">
    <property type="nucleotide sequence ID" value="NZ_RSFW01000012.1"/>
</dbReference>
<proteinExistence type="predicted"/>
<comment type="caution">
    <text evidence="2">The sequence shown here is derived from an EMBL/GenBank/DDBJ whole genome shotgun (WGS) entry which is preliminary data.</text>
</comment>
<evidence type="ECO:0000313" key="3">
    <source>
        <dbReference type="Proteomes" id="UP000279911"/>
    </source>
</evidence>
<dbReference type="SUPFAM" id="SSF82171">
    <property type="entry name" value="DPP6 N-terminal domain-like"/>
    <property type="match status" value="1"/>
</dbReference>
<protein>
    <recommendedName>
        <fullName evidence="1">YqgU-like 6-bladed beta-propeller domain-containing protein</fullName>
    </recommendedName>
</protein>
<name>A0A3R9FIX6_9BACI</name>
<dbReference type="PROSITE" id="PS51257">
    <property type="entry name" value="PROKAR_LIPOPROTEIN"/>
    <property type="match status" value="1"/>
</dbReference>
<dbReference type="Proteomes" id="UP000279911">
    <property type="component" value="Unassembled WGS sequence"/>
</dbReference>
<accession>A0A3R9FIX6</accession>